<dbReference type="InterPro" id="IPR011006">
    <property type="entry name" value="CheY-like_superfamily"/>
</dbReference>
<evidence type="ECO:0000256" key="3">
    <source>
        <dbReference type="ARBA" id="ARBA00022553"/>
    </source>
</evidence>
<evidence type="ECO:0000256" key="2">
    <source>
        <dbReference type="ARBA" id="ARBA00012438"/>
    </source>
</evidence>
<evidence type="ECO:0000313" key="12">
    <source>
        <dbReference type="Proteomes" id="UP000011724"/>
    </source>
</evidence>
<dbReference type="EC" id="2.7.13.3" evidence="2"/>
<dbReference type="Pfam" id="PF02518">
    <property type="entry name" value="HATPase_c"/>
    <property type="match status" value="1"/>
</dbReference>
<keyword evidence="12" id="KW-1185">Reference proteome</keyword>
<reference evidence="11 12" key="1">
    <citation type="journal article" date="2013" name="PLoS ONE">
        <title>The first genomic and proteomic characterization of a deep-sea sulfate reducer: insights into the piezophilic lifestyle of Desulfovibrio piezophilus.</title>
        <authorList>
            <person name="Pradel N."/>
            <person name="Ji B."/>
            <person name="Gimenez G."/>
            <person name="Talla E."/>
            <person name="Lenoble P."/>
            <person name="Garel M."/>
            <person name="Tamburini C."/>
            <person name="Fourquet P."/>
            <person name="Lebrun R."/>
            <person name="Bertin P."/>
            <person name="Denis Y."/>
            <person name="Pophillat M."/>
            <person name="Barbe V."/>
            <person name="Ollivier B."/>
            <person name="Dolla A."/>
        </authorList>
    </citation>
    <scope>NUCLEOTIDE SEQUENCE [LARGE SCALE GENOMIC DNA]</scope>
    <source>
        <strain evidence="12">DSM 10523 / SB164P1</strain>
    </source>
</reference>
<dbReference type="InterPro" id="IPR001789">
    <property type="entry name" value="Sig_transdc_resp-reg_receiver"/>
</dbReference>
<dbReference type="CDD" id="cd00082">
    <property type="entry name" value="HisKA"/>
    <property type="match status" value="1"/>
</dbReference>
<dbReference type="AlphaFoldDB" id="M1WKY3"/>
<evidence type="ECO:0000256" key="7">
    <source>
        <dbReference type="PROSITE-ProRule" id="PRU00169"/>
    </source>
</evidence>
<dbReference type="InterPro" id="IPR004358">
    <property type="entry name" value="Sig_transdc_His_kin-like_C"/>
</dbReference>
<feature type="compositionally biased region" description="Low complexity" evidence="8">
    <location>
        <begin position="10"/>
        <end position="20"/>
    </location>
</feature>
<dbReference type="HOGENOM" id="CLU_000445_114_72_7"/>
<dbReference type="Gene3D" id="3.30.565.10">
    <property type="entry name" value="Histidine kinase-like ATPase, C-terminal domain"/>
    <property type="match status" value="1"/>
</dbReference>
<dbReference type="PANTHER" id="PTHR43711:SF1">
    <property type="entry name" value="HISTIDINE KINASE 1"/>
    <property type="match status" value="1"/>
</dbReference>
<evidence type="ECO:0000256" key="8">
    <source>
        <dbReference type="SAM" id="MobiDB-lite"/>
    </source>
</evidence>
<dbReference type="STRING" id="1322246.BN4_20334"/>
<comment type="catalytic activity">
    <reaction evidence="1">
        <text>ATP + protein L-histidine = ADP + protein N-phospho-L-histidine.</text>
        <dbReference type="EC" id="2.7.13.3"/>
    </reaction>
</comment>
<organism evidence="11 12">
    <name type="scientific">Pseudodesulfovibrio piezophilus (strain DSM 21447 / JCM 15486 / C1TLV30)</name>
    <name type="common">Desulfovibrio piezophilus</name>
    <dbReference type="NCBI Taxonomy" id="1322246"/>
    <lineage>
        <taxon>Bacteria</taxon>
        <taxon>Pseudomonadati</taxon>
        <taxon>Thermodesulfobacteriota</taxon>
        <taxon>Desulfovibrionia</taxon>
        <taxon>Desulfovibrionales</taxon>
        <taxon>Desulfovibrionaceae</taxon>
    </lineage>
</organism>
<feature type="domain" description="Response regulatory" evidence="10">
    <location>
        <begin position="27"/>
        <end position="151"/>
    </location>
</feature>
<dbReference type="eggNOG" id="COG0784">
    <property type="taxonomic scope" value="Bacteria"/>
</dbReference>
<feature type="region of interest" description="Disordered" evidence="8">
    <location>
        <begin position="1"/>
        <end position="20"/>
    </location>
</feature>
<dbReference type="InterPro" id="IPR050736">
    <property type="entry name" value="Sensor_HK_Regulatory"/>
</dbReference>
<dbReference type="GO" id="GO:0000155">
    <property type="term" value="F:phosphorelay sensor kinase activity"/>
    <property type="evidence" value="ECO:0007669"/>
    <property type="project" value="InterPro"/>
</dbReference>
<gene>
    <name evidence="11" type="ordered locus">BN4_20334</name>
</gene>
<dbReference type="EMBL" id="FO203427">
    <property type="protein sequence ID" value="CCH50396.1"/>
    <property type="molecule type" value="Genomic_DNA"/>
</dbReference>
<dbReference type="PROSITE" id="PS50109">
    <property type="entry name" value="HIS_KIN"/>
    <property type="match status" value="1"/>
</dbReference>
<name>M1WKY3_PSEP2</name>
<feature type="modified residue" description="4-aspartylphosphate" evidence="7">
    <location>
        <position position="82"/>
    </location>
</feature>
<dbReference type="InterPro" id="IPR003661">
    <property type="entry name" value="HisK_dim/P_dom"/>
</dbReference>
<dbReference type="InterPro" id="IPR003594">
    <property type="entry name" value="HATPase_dom"/>
</dbReference>
<feature type="domain" description="Histidine kinase" evidence="9">
    <location>
        <begin position="174"/>
        <end position="380"/>
    </location>
</feature>
<dbReference type="BioCyc" id="DPIE1322246:BN4_RS15915-MONOMER"/>
<evidence type="ECO:0000256" key="5">
    <source>
        <dbReference type="ARBA" id="ARBA00022777"/>
    </source>
</evidence>
<reference evidence="12" key="2">
    <citation type="journal article" date="2013" name="Stand. Genomic Sci.">
        <title>Complete genome sequence of Desulfocapsa sulfexigens, a marine deltaproteobacterium specialized in disproportionating inorganic sulfur compounds.</title>
        <authorList>
            <person name="Finster K.W."/>
            <person name="Kjeldsen K.U."/>
            <person name="Kube M."/>
            <person name="Reinhardt R."/>
            <person name="Mussmann M."/>
            <person name="Amann R."/>
            <person name="Schreiber L."/>
        </authorList>
    </citation>
    <scope>NUCLEOTIDE SEQUENCE [LARGE SCALE GENOMIC DNA]</scope>
    <source>
        <strain evidence="12">DSM 10523 / SB164P1</strain>
    </source>
</reference>
<evidence type="ECO:0000259" key="9">
    <source>
        <dbReference type="PROSITE" id="PS50109"/>
    </source>
</evidence>
<protein>
    <recommendedName>
        <fullName evidence="2">histidine kinase</fullName>
        <ecNumber evidence="2">2.7.13.3</ecNumber>
    </recommendedName>
</protein>
<evidence type="ECO:0000256" key="4">
    <source>
        <dbReference type="ARBA" id="ARBA00022679"/>
    </source>
</evidence>
<evidence type="ECO:0000256" key="6">
    <source>
        <dbReference type="ARBA" id="ARBA00023012"/>
    </source>
</evidence>
<keyword evidence="5 11" id="KW-0418">Kinase</keyword>
<evidence type="ECO:0000256" key="1">
    <source>
        <dbReference type="ARBA" id="ARBA00000085"/>
    </source>
</evidence>
<dbReference type="PROSITE" id="PS50110">
    <property type="entry name" value="RESPONSE_REGULATORY"/>
    <property type="match status" value="1"/>
</dbReference>
<dbReference type="Proteomes" id="UP000011724">
    <property type="component" value="Chromosome"/>
</dbReference>
<dbReference type="Gene3D" id="1.10.287.130">
    <property type="match status" value="1"/>
</dbReference>
<dbReference type="PANTHER" id="PTHR43711">
    <property type="entry name" value="TWO-COMPONENT HISTIDINE KINASE"/>
    <property type="match status" value="1"/>
</dbReference>
<dbReference type="InterPro" id="IPR005467">
    <property type="entry name" value="His_kinase_dom"/>
</dbReference>
<evidence type="ECO:0000259" key="10">
    <source>
        <dbReference type="PROSITE" id="PS50110"/>
    </source>
</evidence>
<dbReference type="KEGG" id="dpi:BN4_20334"/>
<dbReference type="PRINTS" id="PR00344">
    <property type="entry name" value="BCTRLSENSOR"/>
</dbReference>
<evidence type="ECO:0000313" key="11">
    <source>
        <dbReference type="EMBL" id="CCH50396.1"/>
    </source>
</evidence>
<dbReference type="Pfam" id="PF00072">
    <property type="entry name" value="Response_reg"/>
    <property type="match status" value="1"/>
</dbReference>
<dbReference type="SUPFAM" id="SSF52172">
    <property type="entry name" value="CheY-like"/>
    <property type="match status" value="1"/>
</dbReference>
<keyword evidence="3 7" id="KW-0597">Phosphoprotein</keyword>
<accession>M1WKY3</accession>
<dbReference type="SMART" id="SM00388">
    <property type="entry name" value="HisKA"/>
    <property type="match status" value="1"/>
</dbReference>
<dbReference type="SMART" id="SM00448">
    <property type="entry name" value="REC"/>
    <property type="match status" value="1"/>
</dbReference>
<keyword evidence="4" id="KW-0808">Transferase</keyword>
<keyword evidence="6" id="KW-0902">Two-component regulatory system</keyword>
<dbReference type="SUPFAM" id="SSF55874">
    <property type="entry name" value="ATPase domain of HSP90 chaperone/DNA topoisomerase II/histidine kinase"/>
    <property type="match status" value="1"/>
</dbReference>
<dbReference type="SMART" id="SM00387">
    <property type="entry name" value="HATPase_c"/>
    <property type="match status" value="1"/>
</dbReference>
<proteinExistence type="predicted"/>
<dbReference type="PATRIC" id="fig|879567.3.peg.3425"/>
<dbReference type="Gene3D" id="3.40.50.2300">
    <property type="match status" value="1"/>
</dbReference>
<dbReference type="Pfam" id="PF00512">
    <property type="entry name" value="HisKA"/>
    <property type="match status" value="1"/>
</dbReference>
<dbReference type="InterPro" id="IPR036890">
    <property type="entry name" value="HATPase_C_sf"/>
</dbReference>
<sequence length="386" mass="42727">MSDELVFANESESSGSGELRGTSGDWKVLIVDDQSDVHKVTRLVLDDFAFEGRKVTCMSAYSGEEAKKIMQEHPDVAVMLLDVVMETNRAGLEVARYVRAVAKNQFVRIILRTGEPGEAPEREVVTGLDINDYRQKTELTSDRLVTAVTTAIRSYRDLKMINDARRGLHLLAMSVAHQIRNRTIAIAGFANIIKRKGGNSPETSDYLGTILEESSRLEHMVNDVTKYASISLGEMQPSDIRELIETATNAIDTKQADLGGVVWEVLCPNQMVMVDPELFIKAFEAILQNSVDFSEGVPQIKIRVAPSRMICAIEVQDSGTGINEDDMPHIYDPFFSLKPKGSGMGLCIVRKVAMEHQWDVHIDSTPGEGTLVEIIIPRRDLTGMGS</sequence>
<dbReference type="eggNOG" id="COG4191">
    <property type="taxonomic scope" value="Bacteria"/>
</dbReference>